<evidence type="ECO:0000256" key="2">
    <source>
        <dbReference type="PROSITE-ProRule" id="PRU00059"/>
    </source>
</evidence>
<name>A0A2A6BRH5_PRIPA</name>
<protein>
    <submittedName>
        <fullName evidence="3">CUB domain-containing protein</fullName>
    </submittedName>
</protein>
<comment type="caution">
    <text evidence="2">Lacks conserved residue(s) required for the propagation of feature annotation.</text>
</comment>
<dbReference type="PANTHER" id="PTHR46908">
    <property type="entry name" value="CUBILIN-LIKE PROTEIN"/>
    <property type="match status" value="1"/>
</dbReference>
<evidence type="ECO:0000313" key="3">
    <source>
        <dbReference type="EnsemblMetazoa" id="PPA06363.1"/>
    </source>
</evidence>
<dbReference type="InterPro" id="IPR035914">
    <property type="entry name" value="Sperma_CUB_dom_sf"/>
</dbReference>
<dbReference type="PANTHER" id="PTHR46908:SF4">
    <property type="entry name" value="TUMOR NECROSIS FACTOR-INDUCIBLE GENE 6 PROTEIN"/>
    <property type="match status" value="1"/>
</dbReference>
<organism evidence="3 4">
    <name type="scientific">Pristionchus pacificus</name>
    <name type="common">Parasitic nematode worm</name>
    <dbReference type="NCBI Taxonomy" id="54126"/>
    <lineage>
        <taxon>Eukaryota</taxon>
        <taxon>Metazoa</taxon>
        <taxon>Ecdysozoa</taxon>
        <taxon>Nematoda</taxon>
        <taxon>Chromadorea</taxon>
        <taxon>Rhabditida</taxon>
        <taxon>Rhabditina</taxon>
        <taxon>Diplogasteromorpha</taxon>
        <taxon>Diplogasteroidea</taxon>
        <taxon>Neodiplogasteridae</taxon>
        <taxon>Pristionchus</taxon>
    </lineage>
</organism>
<evidence type="ECO:0000313" key="4">
    <source>
        <dbReference type="Proteomes" id="UP000005239"/>
    </source>
</evidence>
<dbReference type="Proteomes" id="UP000005239">
    <property type="component" value="Unassembled WGS sequence"/>
</dbReference>
<dbReference type="OrthoDB" id="6435941at2759"/>
<evidence type="ECO:0000256" key="1">
    <source>
        <dbReference type="ARBA" id="ARBA00023157"/>
    </source>
</evidence>
<sequence length="681" mass="76969">MSWVLYIFLQLSLFNAAEATKGCGGIINKHTGVISSPQYPNASDEVVECVWTIVAPEGPGYGITFIIEEMDGEKEYEKNIEKYTEGKKKCGIRAPNRLEFYHGNSVSRENLHKVVCSKPVWPVEPKNGSMTIRYVQQSPTYRGFKATFDLDCHNIMFAPSGTIKAPEFHDGDPTTRKCSWRISFFDGARVKATFPQELVEISETRNTNVSACYGYTVDFLHRANGQARVRNANGDVAAAPSDKPICSSHTELIDAQSVNGPLLIMHVVMHASDRRKFEITWEYEVILKRNGQQLSTPGQIVGRSGNYPMHKVGCTLNSTYCRWWITAPLGQRIVANITMFMSNASKCEKQYEDGNYIVVHGHHARRGDADFHGLDSRILIRYSAINEPLIVKSPGHEMLIETKIANEELANIEKFFKADISFTTDLSCGGVVHVSKADRQVLLPHSYPLSYPAHSSCEWTIKTPPGMHPSFDIHTEDYSIPPGNCSGTIDYEQFVFKALTRPTYKFCDARGWERPMCGSRDFYYEFCDDFGFSSNMFETFADTVQLAFRVGPRIDQVVGMKFFHMRVKPMCGGEEQLIELYDIDDSRYAYCYIFVRLPTDAVNISQISMTVTQMRTNPGFAARNITVFSTNVDDSEYLAYPLNDHTQNNFKAKKNIQLKISTDYTKHLTLTVNSEAMPSML</sequence>
<keyword evidence="1" id="KW-1015">Disulfide bond</keyword>
<dbReference type="Gene3D" id="2.60.120.290">
    <property type="entry name" value="Spermadhesin, CUB domain"/>
    <property type="match status" value="3"/>
</dbReference>
<dbReference type="CDD" id="cd00041">
    <property type="entry name" value="CUB"/>
    <property type="match status" value="1"/>
</dbReference>
<dbReference type="InterPro" id="IPR052129">
    <property type="entry name" value="Spermadhesin-Link_domain"/>
</dbReference>
<accession>A0A2A6BRH5</accession>
<keyword evidence="4" id="KW-1185">Reference proteome</keyword>
<dbReference type="SUPFAM" id="SSF49854">
    <property type="entry name" value="Spermadhesin, CUB domain"/>
    <property type="match status" value="4"/>
</dbReference>
<accession>A0A8R1U5C6</accession>
<dbReference type="SMART" id="SM00042">
    <property type="entry name" value="CUB"/>
    <property type="match status" value="2"/>
</dbReference>
<proteinExistence type="predicted"/>
<dbReference type="InterPro" id="IPR000859">
    <property type="entry name" value="CUB_dom"/>
</dbReference>
<dbReference type="Pfam" id="PF00431">
    <property type="entry name" value="CUB"/>
    <property type="match status" value="1"/>
</dbReference>
<dbReference type="AlphaFoldDB" id="A0A2A6BRH5"/>
<reference evidence="3" key="2">
    <citation type="submission" date="2022-06" db="UniProtKB">
        <authorList>
            <consortium name="EnsemblMetazoa"/>
        </authorList>
    </citation>
    <scope>IDENTIFICATION</scope>
    <source>
        <strain evidence="3">PS312</strain>
    </source>
</reference>
<dbReference type="EnsemblMetazoa" id="PPA06363.1">
    <property type="protein sequence ID" value="PPA06363.1"/>
    <property type="gene ID" value="WBGene00095917"/>
</dbReference>
<reference evidence="4" key="1">
    <citation type="journal article" date="2008" name="Nat. Genet.">
        <title>The Pristionchus pacificus genome provides a unique perspective on nematode lifestyle and parasitism.</title>
        <authorList>
            <person name="Dieterich C."/>
            <person name="Clifton S.W."/>
            <person name="Schuster L.N."/>
            <person name="Chinwalla A."/>
            <person name="Delehaunty K."/>
            <person name="Dinkelacker I."/>
            <person name="Fulton L."/>
            <person name="Fulton R."/>
            <person name="Godfrey J."/>
            <person name="Minx P."/>
            <person name="Mitreva M."/>
            <person name="Roeseler W."/>
            <person name="Tian H."/>
            <person name="Witte H."/>
            <person name="Yang S.P."/>
            <person name="Wilson R.K."/>
            <person name="Sommer R.J."/>
        </authorList>
    </citation>
    <scope>NUCLEOTIDE SEQUENCE [LARGE SCALE GENOMIC DNA]</scope>
    <source>
        <strain evidence="4">PS312</strain>
    </source>
</reference>
<gene>
    <name evidence="3" type="primary">WBGene00095917</name>
</gene>
<dbReference type="PROSITE" id="PS01180">
    <property type="entry name" value="CUB"/>
    <property type="match status" value="3"/>
</dbReference>